<keyword evidence="10" id="KW-1185">Reference proteome</keyword>
<feature type="transmembrane region" description="Helical" evidence="7">
    <location>
        <begin position="253"/>
        <end position="269"/>
    </location>
</feature>
<accession>A0A2V1H717</accession>
<evidence type="ECO:0000256" key="3">
    <source>
        <dbReference type="ARBA" id="ARBA00022741"/>
    </source>
</evidence>
<dbReference type="InterPro" id="IPR039421">
    <property type="entry name" value="Type_1_exporter"/>
</dbReference>
<dbReference type="Gene3D" id="3.40.50.300">
    <property type="entry name" value="P-loop containing nucleotide triphosphate hydrolases"/>
    <property type="match status" value="1"/>
</dbReference>
<keyword evidence="4" id="KW-0067">ATP-binding</keyword>
<evidence type="ECO:0000259" key="8">
    <source>
        <dbReference type="PROSITE" id="PS50893"/>
    </source>
</evidence>
<keyword evidence="3" id="KW-0547">Nucleotide-binding</keyword>
<comment type="caution">
    <text evidence="9">The sequence shown here is derived from an EMBL/GenBank/DDBJ whole genome shotgun (WGS) entry which is preliminary data.</text>
</comment>
<dbReference type="AlphaFoldDB" id="A0A2V1H717"/>
<evidence type="ECO:0000313" key="10">
    <source>
        <dbReference type="Proteomes" id="UP000244906"/>
    </source>
</evidence>
<dbReference type="PROSITE" id="PS50893">
    <property type="entry name" value="ABC_TRANSPORTER_2"/>
    <property type="match status" value="1"/>
</dbReference>
<keyword evidence="2 7" id="KW-0812">Transmembrane</keyword>
<dbReference type="InterPro" id="IPR003439">
    <property type="entry name" value="ABC_transporter-like_ATP-bd"/>
</dbReference>
<dbReference type="SUPFAM" id="SSF90123">
    <property type="entry name" value="ABC transporter transmembrane region"/>
    <property type="match status" value="1"/>
</dbReference>
<evidence type="ECO:0000256" key="6">
    <source>
        <dbReference type="ARBA" id="ARBA00023136"/>
    </source>
</evidence>
<keyword evidence="5 7" id="KW-1133">Transmembrane helix</keyword>
<feature type="transmembrane region" description="Helical" evidence="7">
    <location>
        <begin position="174"/>
        <end position="195"/>
    </location>
</feature>
<gene>
    <name evidence="9" type="ORF">DC094_04255</name>
</gene>
<organism evidence="9 10">
    <name type="scientific">Pelagibaculum spongiae</name>
    <dbReference type="NCBI Taxonomy" id="2080658"/>
    <lineage>
        <taxon>Bacteria</taxon>
        <taxon>Pseudomonadati</taxon>
        <taxon>Pseudomonadota</taxon>
        <taxon>Gammaproteobacteria</taxon>
        <taxon>Oceanospirillales</taxon>
        <taxon>Pelagibaculum</taxon>
    </lineage>
</organism>
<dbReference type="EMBL" id="QDDL01000001">
    <property type="protein sequence ID" value="PVZ72232.1"/>
    <property type="molecule type" value="Genomic_DNA"/>
</dbReference>
<dbReference type="SUPFAM" id="SSF52540">
    <property type="entry name" value="P-loop containing nucleoside triphosphate hydrolases"/>
    <property type="match status" value="1"/>
</dbReference>
<feature type="domain" description="ABC transporter" evidence="8">
    <location>
        <begin position="446"/>
        <end position="664"/>
    </location>
</feature>
<protein>
    <recommendedName>
        <fullName evidence="8">ABC transporter domain-containing protein</fullName>
    </recommendedName>
</protein>
<dbReference type="GO" id="GO:0034040">
    <property type="term" value="F:ATPase-coupled lipid transmembrane transporter activity"/>
    <property type="evidence" value="ECO:0007669"/>
    <property type="project" value="TreeGrafter"/>
</dbReference>
<comment type="subcellular location">
    <subcellularLocation>
        <location evidence="1">Cell membrane</location>
        <topology evidence="1">Multi-pass membrane protein</topology>
    </subcellularLocation>
</comment>
<dbReference type="GO" id="GO:0016887">
    <property type="term" value="F:ATP hydrolysis activity"/>
    <property type="evidence" value="ECO:0007669"/>
    <property type="project" value="InterPro"/>
</dbReference>
<evidence type="ECO:0000256" key="5">
    <source>
        <dbReference type="ARBA" id="ARBA00022989"/>
    </source>
</evidence>
<evidence type="ECO:0000313" key="9">
    <source>
        <dbReference type="EMBL" id="PVZ72232.1"/>
    </source>
</evidence>
<dbReference type="GO" id="GO:0005886">
    <property type="term" value="C:plasma membrane"/>
    <property type="evidence" value="ECO:0007669"/>
    <property type="project" value="UniProtKB-SubCell"/>
</dbReference>
<dbReference type="Pfam" id="PF00005">
    <property type="entry name" value="ABC_tran"/>
    <property type="match status" value="1"/>
</dbReference>
<dbReference type="InterPro" id="IPR036640">
    <property type="entry name" value="ABC1_TM_sf"/>
</dbReference>
<evidence type="ECO:0000256" key="2">
    <source>
        <dbReference type="ARBA" id="ARBA00022692"/>
    </source>
</evidence>
<evidence type="ECO:0000256" key="7">
    <source>
        <dbReference type="SAM" id="Phobius"/>
    </source>
</evidence>
<keyword evidence="6 7" id="KW-0472">Membrane</keyword>
<dbReference type="InterPro" id="IPR003593">
    <property type="entry name" value="AAA+_ATPase"/>
</dbReference>
<dbReference type="Proteomes" id="UP000244906">
    <property type="component" value="Unassembled WGS sequence"/>
</dbReference>
<dbReference type="PANTHER" id="PTHR24221:SF654">
    <property type="entry name" value="ATP-BINDING CASSETTE SUB-FAMILY B MEMBER 6"/>
    <property type="match status" value="1"/>
</dbReference>
<feature type="transmembrane region" description="Helical" evidence="7">
    <location>
        <begin position="275"/>
        <end position="293"/>
    </location>
</feature>
<feature type="transmembrane region" description="Helical" evidence="7">
    <location>
        <begin position="140"/>
        <end position="162"/>
    </location>
</feature>
<proteinExistence type="predicted"/>
<reference evidence="9 10" key="1">
    <citation type="submission" date="2018-04" db="EMBL/GenBank/DDBJ databases">
        <title>Thalassorhabdus spongiae gen. nov., sp. nov., isolated from a marine sponge in South-West Iceland.</title>
        <authorList>
            <person name="Knobloch S."/>
            <person name="Daussin A."/>
            <person name="Johannsson R."/>
            <person name="Marteinsson V.T."/>
        </authorList>
    </citation>
    <scope>NUCLEOTIDE SEQUENCE [LARGE SCALE GENOMIC DNA]</scope>
    <source>
        <strain evidence="9 10">Hp12</strain>
    </source>
</reference>
<sequence length="664" mass="74864">MLQLQSFLGGCVYSVRAAANLSKPIDNDLAAWKVWLKKLNLVAISCPDVYQALNNLSLMLADHREYGPILIKKKFRILGEPQFYLYQLNSNVEHRVNIEQLVSITSVFYLVEKVESELARKPKKIASFIFRHVQPLTKQLLLLQILSGGLQSMLFLINFSVLSSIVPDRSIDSWFSVAWLFSAVVLSFFLGQFLIGRVQLMVDSAANEQQKLVQLSVLWSLPPALMNDNTEQQLLLCQKLTNSARSIQKIQQLSVAMLVLVPVLIMMFIRLPIALFVLALLLAVISCFFQVMIEKKKIKKWEAFTQVHSSQRSALRKILSSFKIKRHFVALDSLFDEWLENDMRALKCRVKVDRLGLLTQQLPDFSSGLVQILSIIGLSFLLVSADSTGSELAIADAFIILHLINTCYQMSPRVAQLFNQLSQVKYDLYSCRKLIAGLRSHKKEPITTPDASVAFHDLKLPYQCVLEQKGLSQISGQQIVHICGESGAGKTTFLHCLLGLQKPVSGKIEVLGVNPHAMDADERCKIFSYVEQKSELLPGSLKDNLNLFASLKVAERDVWHALELVKLDDRVRRLPLGLDTPILDTQASFSTGEQQRIVLAQAILKRSIILVMDEAMSGLPEKMEIEILKNIRPLFQQIFFVSHRAHLQKFADRSIVLSRDVGAV</sequence>
<name>A0A2V1H717_9GAMM</name>
<dbReference type="PANTHER" id="PTHR24221">
    <property type="entry name" value="ATP-BINDING CASSETTE SUB-FAMILY B"/>
    <property type="match status" value="1"/>
</dbReference>
<evidence type="ECO:0000256" key="1">
    <source>
        <dbReference type="ARBA" id="ARBA00004651"/>
    </source>
</evidence>
<dbReference type="InterPro" id="IPR027417">
    <property type="entry name" value="P-loop_NTPase"/>
</dbReference>
<dbReference type="SMART" id="SM00382">
    <property type="entry name" value="AAA"/>
    <property type="match status" value="1"/>
</dbReference>
<dbReference type="GO" id="GO:0005524">
    <property type="term" value="F:ATP binding"/>
    <property type="evidence" value="ECO:0007669"/>
    <property type="project" value="UniProtKB-KW"/>
</dbReference>
<evidence type="ECO:0000256" key="4">
    <source>
        <dbReference type="ARBA" id="ARBA00022840"/>
    </source>
</evidence>
<dbReference type="Gene3D" id="1.20.1560.10">
    <property type="entry name" value="ABC transporter type 1, transmembrane domain"/>
    <property type="match status" value="1"/>
</dbReference>